<feature type="compositionally biased region" description="Basic and acidic residues" evidence="1">
    <location>
        <begin position="53"/>
        <end position="62"/>
    </location>
</feature>
<protein>
    <submittedName>
        <fullName evidence="2">Alpha beta-hydrolase</fullName>
    </submittedName>
</protein>
<feature type="compositionally biased region" description="Polar residues" evidence="1">
    <location>
        <begin position="38"/>
        <end position="51"/>
    </location>
</feature>
<feature type="region of interest" description="Disordered" evidence="1">
    <location>
        <begin position="78"/>
        <end position="98"/>
    </location>
</feature>
<dbReference type="OrthoDB" id="21617at2759"/>
<evidence type="ECO:0000313" key="2">
    <source>
        <dbReference type="EMBL" id="PAV21090.1"/>
    </source>
</evidence>
<gene>
    <name evidence="2" type="ORF">PNOK_0371700</name>
</gene>
<feature type="region of interest" description="Disordered" evidence="1">
    <location>
        <begin position="38"/>
        <end position="62"/>
    </location>
</feature>
<evidence type="ECO:0000313" key="3">
    <source>
        <dbReference type="Proteomes" id="UP000217199"/>
    </source>
</evidence>
<organism evidence="2 3">
    <name type="scientific">Pyrrhoderma noxium</name>
    <dbReference type="NCBI Taxonomy" id="2282107"/>
    <lineage>
        <taxon>Eukaryota</taxon>
        <taxon>Fungi</taxon>
        <taxon>Dikarya</taxon>
        <taxon>Basidiomycota</taxon>
        <taxon>Agaricomycotina</taxon>
        <taxon>Agaricomycetes</taxon>
        <taxon>Hymenochaetales</taxon>
        <taxon>Hymenochaetaceae</taxon>
        <taxon>Pyrrhoderma</taxon>
    </lineage>
</organism>
<dbReference type="STRING" id="2282107.A0A286UNE9"/>
<sequence>MDAPNININDVARVSALLNQLKASQAWADLESQQQQIGSDINDGSDSQAASANKKEEIPLDHDRSSVASLLSRLSSTSSSLPLMQTQHPGVSDIEDWPSSESVKVDVRGLTFRESLPHLTNLADDPSFKEAIFKLRQEQIDLERQLWREREGLHLKHLERVKTAITKAKMLNSGMTEHDVQLMKQNFEKELSRFDRERVQTAWTGLITHQQRTLEKLDVPTMFMTDEILDREKQQRIIQVLEVCRKYAFLLYTHFNETK</sequence>
<comment type="caution">
    <text evidence="2">The sequence shown here is derived from an EMBL/GenBank/DDBJ whole genome shotgun (WGS) entry which is preliminary data.</text>
</comment>
<keyword evidence="3" id="KW-1185">Reference proteome</keyword>
<dbReference type="EMBL" id="NBII01000003">
    <property type="protein sequence ID" value="PAV21090.1"/>
    <property type="molecule type" value="Genomic_DNA"/>
</dbReference>
<dbReference type="AlphaFoldDB" id="A0A286UNE9"/>
<name>A0A286UNE9_9AGAM</name>
<proteinExistence type="predicted"/>
<reference evidence="2 3" key="1">
    <citation type="journal article" date="2017" name="Mol. Ecol.">
        <title>Comparative and population genomic landscape of Phellinus noxius: A hypervariable fungus causing root rot in trees.</title>
        <authorList>
            <person name="Chung C.L."/>
            <person name="Lee T.J."/>
            <person name="Akiba M."/>
            <person name="Lee H.H."/>
            <person name="Kuo T.H."/>
            <person name="Liu D."/>
            <person name="Ke H.M."/>
            <person name="Yokoi T."/>
            <person name="Roa M.B."/>
            <person name="Lu M.J."/>
            <person name="Chang Y.Y."/>
            <person name="Ann P.J."/>
            <person name="Tsai J.N."/>
            <person name="Chen C.Y."/>
            <person name="Tzean S.S."/>
            <person name="Ota Y."/>
            <person name="Hattori T."/>
            <person name="Sahashi N."/>
            <person name="Liou R.F."/>
            <person name="Kikuchi T."/>
            <person name="Tsai I.J."/>
        </authorList>
    </citation>
    <scope>NUCLEOTIDE SEQUENCE [LARGE SCALE GENOMIC DNA]</scope>
    <source>
        <strain evidence="2 3">FFPRI411160</strain>
    </source>
</reference>
<evidence type="ECO:0000256" key="1">
    <source>
        <dbReference type="SAM" id="MobiDB-lite"/>
    </source>
</evidence>
<accession>A0A286UNE9</accession>
<dbReference type="GO" id="GO:0016787">
    <property type="term" value="F:hydrolase activity"/>
    <property type="evidence" value="ECO:0007669"/>
    <property type="project" value="UniProtKB-KW"/>
</dbReference>
<dbReference type="Proteomes" id="UP000217199">
    <property type="component" value="Unassembled WGS sequence"/>
</dbReference>
<dbReference type="InParanoid" id="A0A286UNE9"/>